<gene>
    <name evidence="2" type="ORF">FHX73_112147</name>
</gene>
<evidence type="ECO:0000313" key="3">
    <source>
        <dbReference type="Proteomes" id="UP000317940"/>
    </source>
</evidence>
<dbReference type="OrthoDB" id="4870973at2"/>
<proteinExistence type="predicted"/>
<evidence type="ECO:0000256" key="1">
    <source>
        <dbReference type="SAM" id="MobiDB-lite"/>
    </source>
</evidence>
<sequence>MPWYLWAVIAAPPALLLADRLLLLLERHGWVYWRKRQPEAGGGSVYSAINELQTLLSPAQRHVTEQKERQLVLRDDESAGAPHPGRIDLDSGRVVVRQPPAD</sequence>
<dbReference type="InterPro" id="IPR045684">
    <property type="entry name" value="DUF6191"/>
</dbReference>
<evidence type="ECO:0000313" key="2">
    <source>
        <dbReference type="EMBL" id="TWF98339.1"/>
    </source>
</evidence>
<dbReference type="AlphaFoldDB" id="A0A561UG49"/>
<keyword evidence="3" id="KW-1185">Reference proteome</keyword>
<organism evidence="2 3">
    <name type="scientific">Kitasatospora viridis</name>
    <dbReference type="NCBI Taxonomy" id="281105"/>
    <lineage>
        <taxon>Bacteria</taxon>
        <taxon>Bacillati</taxon>
        <taxon>Actinomycetota</taxon>
        <taxon>Actinomycetes</taxon>
        <taxon>Kitasatosporales</taxon>
        <taxon>Streptomycetaceae</taxon>
        <taxon>Kitasatospora</taxon>
    </lineage>
</organism>
<feature type="region of interest" description="Disordered" evidence="1">
    <location>
        <begin position="75"/>
        <end position="102"/>
    </location>
</feature>
<name>A0A561UG49_9ACTN</name>
<comment type="caution">
    <text evidence="2">The sequence shown here is derived from an EMBL/GenBank/DDBJ whole genome shotgun (WGS) entry which is preliminary data.</text>
</comment>
<dbReference type="Pfam" id="PF19690">
    <property type="entry name" value="DUF6191"/>
    <property type="match status" value="1"/>
</dbReference>
<dbReference type="EMBL" id="VIWT01000001">
    <property type="protein sequence ID" value="TWF98339.1"/>
    <property type="molecule type" value="Genomic_DNA"/>
</dbReference>
<dbReference type="Proteomes" id="UP000317940">
    <property type="component" value="Unassembled WGS sequence"/>
</dbReference>
<accession>A0A561UG49</accession>
<dbReference type="RefSeq" id="WP_145904787.1">
    <property type="nucleotide sequence ID" value="NZ_BAAAMZ010000046.1"/>
</dbReference>
<reference evidence="2 3" key="1">
    <citation type="submission" date="2019-06" db="EMBL/GenBank/DDBJ databases">
        <title>Sequencing the genomes of 1000 actinobacteria strains.</title>
        <authorList>
            <person name="Klenk H.-P."/>
        </authorList>
    </citation>
    <scope>NUCLEOTIDE SEQUENCE [LARGE SCALE GENOMIC DNA]</scope>
    <source>
        <strain evidence="2 3">DSM 44826</strain>
    </source>
</reference>
<protein>
    <submittedName>
        <fullName evidence="2">Uncharacterized protein</fullName>
    </submittedName>
</protein>